<protein>
    <submittedName>
        <fullName evidence="2">Heavy-metal-associated domain-containing protein</fullName>
    </submittedName>
</protein>
<dbReference type="Gene3D" id="3.30.70.100">
    <property type="match status" value="1"/>
</dbReference>
<proteinExistence type="predicted"/>
<dbReference type="EMBL" id="CP074694">
    <property type="protein sequence ID" value="QVL34198.1"/>
    <property type="molecule type" value="Genomic_DNA"/>
</dbReference>
<accession>A0A8E6B979</accession>
<feature type="domain" description="HMA" evidence="1">
    <location>
        <begin position="122"/>
        <end position="188"/>
    </location>
</feature>
<evidence type="ECO:0000259" key="1">
    <source>
        <dbReference type="PROSITE" id="PS50846"/>
    </source>
</evidence>
<evidence type="ECO:0000313" key="2">
    <source>
        <dbReference type="EMBL" id="QVL34198.1"/>
    </source>
</evidence>
<dbReference type="InterPro" id="IPR036163">
    <property type="entry name" value="HMA_dom_sf"/>
</dbReference>
<dbReference type="Proteomes" id="UP000676194">
    <property type="component" value="Chromosome"/>
</dbReference>
<dbReference type="GO" id="GO:0046872">
    <property type="term" value="F:metal ion binding"/>
    <property type="evidence" value="ECO:0007669"/>
    <property type="project" value="InterPro"/>
</dbReference>
<reference evidence="2" key="1">
    <citation type="submission" date="2021-05" db="EMBL/GenBank/DDBJ databases">
        <title>Complete genome sequence of the cellulolytic planctomycete Telmatocola sphagniphila SP2T and characterization of the first cellulase from planctomycetes.</title>
        <authorList>
            <person name="Rakitin A.L."/>
            <person name="Beletsky A.V."/>
            <person name="Naumoff D.G."/>
            <person name="Kulichevskaya I.S."/>
            <person name="Mardanov A.V."/>
            <person name="Ravin N.V."/>
            <person name="Dedysh S.N."/>
        </authorList>
    </citation>
    <scope>NUCLEOTIDE SEQUENCE</scope>
    <source>
        <strain evidence="2">SP2T</strain>
    </source>
</reference>
<dbReference type="CDD" id="cd00371">
    <property type="entry name" value="HMA"/>
    <property type="match status" value="1"/>
</dbReference>
<gene>
    <name evidence="2" type="ORF">KIH39_09910</name>
</gene>
<dbReference type="AlphaFoldDB" id="A0A8E6B979"/>
<dbReference type="PROSITE" id="PS50846">
    <property type="entry name" value="HMA_2"/>
    <property type="match status" value="1"/>
</dbReference>
<dbReference type="RefSeq" id="WP_213499170.1">
    <property type="nucleotide sequence ID" value="NZ_CP074694.1"/>
</dbReference>
<organism evidence="2 3">
    <name type="scientific">Telmatocola sphagniphila</name>
    <dbReference type="NCBI Taxonomy" id="1123043"/>
    <lineage>
        <taxon>Bacteria</taxon>
        <taxon>Pseudomonadati</taxon>
        <taxon>Planctomycetota</taxon>
        <taxon>Planctomycetia</taxon>
        <taxon>Gemmatales</taxon>
        <taxon>Gemmataceae</taxon>
    </lineage>
</organism>
<dbReference type="InterPro" id="IPR006121">
    <property type="entry name" value="HMA_dom"/>
</dbReference>
<keyword evidence="3" id="KW-1185">Reference proteome</keyword>
<evidence type="ECO:0000313" key="3">
    <source>
        <dbReference type="Proteomes" id="UP000676194"/>
    </source>
</evidence>
<name>A0A8E6B979_9BACT</name>
<sequence>MLSPYLKMFAALLLVSFGSNSLYLHAQGKPPIPRQLKCRVLGLFMPERERDLKDLLEKTGKFKLIALDFAKAELTVEFDSAQVWSGEKPNRYLELFNNELRNGSRGSFSAKELIQTPADKLRWVEITVVGLDCKGCSFGAYRLIYELPGVELATSNFKTGLIRAYIDPEKTSRAKLEEALKKGGVDILPQKQ</sequence>
<dbReference type="SUPFAM" id="SSF55008">
    <property type="entry name" value="HMA, heavy metal-associated domain"/>
    <property type="match status" value="1"/>
</dbReference>
<dbReference type="KEGG" id="tsph:KIH39_09910"/>